<evidence type="ECO:0000259" key="7">
    <source>
        <dbReference type="PROSITE" id="PS50048"/>
    </source>
</evidence>
<dbReference type="Gene3D" id="4.10.240.10">
    <property type="entry name" value="Zn(2)-C6 fungal-type DNA-binding domain"/>
    <property type="match status" value="1"/>
</dbReference>
<feature type="region of interest" description="Disordered" evidence="6">
    <location>
        <begin position="51"/>
        <end position="78"/>
    </location>
</feature>
<keyword evidence="1" id="KW-0479">Metal-binding</keyword>
<proteinExistence type="predicted"/>
<dbReference type="CDD" id="cd12148">
    <property type="entry name" value="fungal_TF_MHR"/>
    <property type="match status" value="1"/>
</dbReference>
<dbReference type="PROSITE" id="PS00463">
    <property type="entry name" value="ZN2_CY6_FUNGAL_1"/>
    <property type="match status" value="1"/>
</dbReference>
<dbReference type="Proteomes" id="UP000266188">
    <property type="component" value="Unassembled WGS sequence"/>
</dbReference>
<evidence type="ECO:0000256" key="2">
    <source>
        <dbReference type="ARBA" id="ARBA00023015"/>
    </source>
</evidence>
<evidence type="ECO:0000313" key="8">
    <source>
        <dbReference type="EMBL" id="RJE23398.1"/>
    </source>
</evidence>
<dbReference type="InterPro" id="IPR007219">
    <property type="entry name" value="XnlR_reg_dom"/>
</dbReference>
<evidence type="ECO:0000256" key="3">
    <source>
        <dbReference type="ARBA" id="ARBA00023125"/>
    </source>
</evidence>
<dbReference type="GO" id="GO:0006351">
    <property type="term" value="P:DNA-templated transcription"/>
    <property type="evidence" value="ECO:0007669"/>
    <property type="project" value="InterPro"/>
</dbReference>
<gene>
    <name evidence="8" type="ORF">PHISCL_04250</name>
</gene>
<dbReference type="PANTHER" id="PTHR47654">
    <property type="entry name" value="ZN(II)2CYS6 TRANSCRIPTION FACTOR (EUROFUNG)-RELATED"/>
    <property type="match status" value="1"/>
</dbReference>
<sequence>MSGSNTPPIFPYGYYPSSHTTQEHDPVLAWSFSGPQTSLQLPYETHVDRETSTRLSENPAGSSIITNEPNPTTKVPIPRTAVPSSVVVSGRVSRACEPCREQKAKCSGHQPVCQRCHESGIRCSYGDRKREKLARQLNDLTNQVQHYEASLRDIFPMLDPQLARRVEHILNNQGSQNKESSCSHQLPSTPAASNIANASYIPNTTSSPLGTKDYIDEDFNSDGKLKSMGFIGEHSVIAWLHRLKGGLEQPATESPEQPSVVSVNYLSNDSEFHIMDNIGLSEAPPQPIAKRLVEIYFQMVHPCFPVMSKLFVRQFNNFYSDSSSRPGKKWLAIMNLVLAIAARYSSLVQDRPDEHLNHELYFSRAWKLNASDTALIDPPDLQQVQVESLAAFYLLSVGHINRGRPLHMSDDFRTTPLPLPFREEQLWDKSVGPLISDHYKRNIFMSSLFSGSRLDQSGSPSTKSEPDQLLAGGCETVTPNISLYFLHLVDLALIARQAVRALYAPEVARNSWTGTEMTISFLNLKADAWVSGLPAAFQFKQESRLSDRQTISLAFWFYTTKILILQPCLFRYSQQASEVEITESSCNTMAALCVDSACEMFNLLPDQPDSAWLLRFSPWASVLHCLMQSMTVLLMYLFIGESPTADKSAMVVATINKALRWLHDMSRKDTLSRQALLLCKELLSHFDSATDMDVDA</sequence>
<dbReference type="PANTHER" id="PTHR47654:SF1">
    <property type="entry name" value="ZN(II)2CYS6 TRANSCRIPTION FACTOR (EUROFUNG)"/>
    <property type="match status" value="1"/>
</dbReference>
<dbReference type="GO" id="GO:0008270">
    <property type="term" value="F:zinc ion binding"/>
    <property type="evidence" value="ECO:0007669"/>
    <property type="project" value="InterPro"/>
</dbReference>
<evidence type="ECO:0000256" key="1">
    <source>
        <dbReference type="ARBA" id="ARBA00022723"/>
    </source>
</evidence>
<dbReference type="Pfam" id="PF00172">
    <property type="entry name" value="Zn_clus"/>
    <property type="match status" value="1"/>
</dbReference>
<dbReference type="AlphaFoldDB" id="A0A3A2ZJN8"/>
<evidence type="ECO:0000256" key="5">
    <source>
        <dbReference type="ARBA" id="ARBA00023242"/>
    </source>
</evidence>
<reference evidence="9" key="1">
    <citation type="submission" date="2017-02" db="EMBL/GenBank/DDBJ databases">
        <authorList>
            <person name="Tafer H."/>
            <person name="Lopandic K."/>
        </authorList>
    </citation>
    <scope>NUCLEOTIDE SEQUENCE [LARGE SCALE GENOMIC DNA]</scope>
    <source>
        <strain evidence="9">CBS 366.77</strain>
    </source>
</reference>
<dbReference type="GO" id="GO:0003677">
    <property type="term" value="F:DNA binding"/>
    <property type="evidence" value="ECO:0007669"/>
    <property type="project" value="UniProtKB-KW"/>
</dbReference>
<dbReference type="PROSITE" id="PS50048">
    <property type="entry name" value="ZN2_CY6_FUNGAL_2"/>
    <property type="match status" value="1"/>
</dbReference>
<dbReference type="Pfam" id="PF04082">
    <property type="entry name" value="Fungal_trans"/>
    <property type="match status" value="1"/>
</dbReference>
<feature type="domain" description="Zn(2)-C6 fungal-type" evidence="7">
    <location>
        <begin position="95"/>
        <end position="125"/>
    </location>
</feature>
<dbReference type="InterPro" id="IPR053230">
    <property type="entry name" value="Trans_reg_galc"/>
</dbReference>
<dbReference type="GO" id="GO:0000981">
    <property type="term" value="F:DNA-binding transcription factor activity, RNA polymerase II-specific"/>
    <property type="evidence" value="ECO:0007669"/>
    <property type="project" value="InterPro"/>
</dbReference>
<dbReference type="InterPro" id="IPR001138">
    <property type="entry name" value="Zn2Cys6_DnaBD"/>
</dbReference>
<dbReference type="SUPFAM" id="SSF57701">
    <property type="entry name" value="Zn2/Cys6 DNA-binding domain"/>
    <property type="match status" value="1"/>
</dbReference>
<keyword evidence="3" id="KW-0238">DNA-binding</keyword>
<keyword evidence="5" id="KW-0539">Nucleus</keyword>
<comment type="caution">
    <text evidence="8">The sequence shown here is derived from an EMBL/GenBank/DDBJ whole genome shotgun (WGS) entry which is preliminary data.</text>
</comment>
<feature type="compositionally biased region" description="Polar residues" evidence="6">
    <location>
        <begin position="53"/>
        <end position="73"/>
    </location>
</feature>
<accession>A0A3A2ZJN8</accession>
<dbReference type="InterPro" id="IPR036864">
    <property type="entry name" value="Zn2-C6_fun-type_DNA-bd_sf"/>
</dbReference>
<evidence type="ECO:0000256" key="6">
    <source>
        <dbReference type="SAM" id="MobiDB-lite"/>
    </source>
</evidence>
<keyword evidence="2" id="KW-0805">Transcription regulation</keyword>
<dbReference type="EMBL" id="MVGC01000122">
    <property type="protein sequence ID" value="RJE23398.1"/>
    <property type="molecule type" value="Genomic_DNA"/>
</dbReference>
<evidence type="ECO:0000256" key="4">
    <source>
        <dbReference type="ARBA" id="ARBA00023163"/>
    </source>
</evidence>
<protein>
    <submittedName>
        <fullName evidence="8">C6 transcription factor</fullName>
    </submittedName>
</protein>
<evidence type="ECO:0000313" key="9">
    <source>
        <dbReference type="Proteomes" id="UP000266188"/>
    </source>
</evidence>
<dbReference type="OrthoDB" id="5296287at2759"/>
<name>A0A3A2ZJN8_9EURO</name>
<dbReference type="SMART" id="SM00066">
    <property type="entry name" value="GAL4"/>
    <property type="match status" value="1"/>
</dbReference>
<dbReference type="CDD" id="cd00067">
    <property type="entry name" value="GAL4"/>
    <property type="match status" value="1"/>
</dbReference>
<keyword evidence="4" id="KW-0804">Transcription</keyword>
<organism evidence="8 9">
    <name type="scientific">Aspergillus sclerotialis</name>
    <dbReference type="NCBI Taxonomy" id="2070753"/>
    <lineage>
        <taxon>Eukaryota</taxon>
        <taxon>Fungi</taxon>
        <taxon>Dikarya</taxon>
        <taxon>Ascomycota</taxon>
        <taxon>Pezizomycotina</taxon>
        <taxon>Eurotiomycetes</taxon>
        <taxon>Eurotiomycetidae</taxon>
        <taxon>Eurotiales</taxon>
        <taxon>Aspergillaceae</taxon>
        <taxon>Aspergillus</taxon>
        <taxon>Aspergillus subgen. Polypaecilum</taxon>
    </lineage>
</organism>
<keyword evidence="9" id="KW-1185">Reference proteome</keyword>